<dbReference type="InterPro" id="IPR050524">
    <property type="entry name" value="APC_YAT"/>
</dbReference>
<dbReference type="Proteomes" id="UP000293360">
    <property type="component" value="Unassembled WGS sequence"/>
</dbReference>
<gene>
    <name evidence="2" type="ORF">DL764_008370</name>
</gene>
<dbReference type="OrthoDB" id="3900342at2759"/>
<evidence type="ECO:0000256" key="1">
    <source>
        <dbReference type="SAM" id="Phobius"/>
    </source>
</evidence>
<dbReference type="AlphaFoldDB" id="A0A4V1X9A1"/>
<evidence type="ECO:0000313" key="2">
    <source>
        <dbReference type="EMBL" id="RYO90890.1"/>
    </source>
</evidence>
<feature type="transmembrane region" description="Helical" evidence="1">
    <location>
        <begin position="82"/>
        <end position="103"/>
    </location>
</feature>
<dbReference type="Gene3D" id="1.20.1740.10">
    <property type="entry name" value="Amino acid/polyamine transporter I"/>
    <property type="match status" value="1"/>
</dbReference>
<protein>
    <recommendedName>
        <fullName evidence="4">Amino acid permease/ SLC12A domain-containing protein</fullName>
    </recommendedName>
</protein>
<dbReference type="EMBL" id="QJNU01000645">
    <property type="protein sequence ID" value="RYO90890.1"/>
    <property type="molecule type" value="Genomic_DNA"/>
</dbReference>
<accession>A0A4V1X9A1</accession>
<dbReference type="PANTHER" id="PTHR43341:SF37">
    <property type="entry name" value="AMINO ACID TRANSPORTER (EUROFUNG)"/>
    <property type="match status" value="1"/>
</dbReference>
<dbReference type="GO" id="GO:0015171">
    <property type="term" value="F:amino acid transmembrane transporter activity"/>
    <property type="evidence" value="ECO:0007669"/>
    <property type="project" value="TreeGrafter"/>
</dbReference>
<dbReference type="GO" id="GO:0016020">
    <property type="term" value="C:membrane"/>
    <property type="evidence" value="ECO:0007669"/>
    <property type="project" value="TreeGrafter"/>
</dbReference>
<comment type="caution">
    <text evidence="2">The sequence shown here is derived from an EMBL/GenBank/DDBJ whole genome shotgun (WGS) entry which is preliminary data.</text>
</comment>
<dbReference type="STRING" id="155417.A0A4V1X9A1"/>
<proteinExistence type="predicted"/>
<keyword evidence="1" id="KW-0472">Membrane</keyword>
<organism evidence="2 3">
    <name type="scientific">Monosporascus ibericus</name>
    <dbReference type="NCBI Taxonomy" id="155417"/>
    <lineage>
        <taxon>Eukaryota</taxon>
        <taxon>Fungi</taxon>
        <taxon>Dikarya</taxon>
        <taxon>Ascomycota</taxon>
        <taxon>Pezizomycotina</taxon>
        <taxon>Sordariomycetes</taxon>
        <taxon>Xylariomycetidae</taxon>
        <taxon>Xylariales</taxon>
        <taxon>Xylariales incertae sedis</taxon>
        <taxon>Monosporascus</taxon>
    </lineage>
</organism>
<name>A0A4V1X9A1_9PEZI</name>
<feature type="transmembrane region" description="Helical" evidence="1">
    <location>
        <begin position="51"/>
        <end position="70"/>
    </location>
</feature>
<reference evidence="2 3" key="1">
    <citation type="submission" date="2018-06" db="EMBL/GenBank/DDBJ databases">
        <title>Complete Genomes of Monosporascus.</title>
        <authorList>
            <person name="Robinson A.J."/>
            <person name="Natvig D.O."/>
        </authorList>
    </citation>
    <scope>NUCLEOTIDE SEQUENCE [LARGE SCALE GENOMIC DNA]</scope>
    <source>
        <strain evidence="2 3">CBS 110550</strain>
    </source>
</reference>
<evidence type="ECO:0008006" key="4">
    <source>
        <dbReference type="Google" id="ProtNLM"/>
    </source>
</evidence>
<dbReference type="PANTHER" id="PTHR43341">
    <property type="entry name" value="AMINO ACID PERMEASE"/>
    <property type="match status" value="1"/>
</dbReference>
<evidence type="ECO:0000313" key="3">
    <source>
        <dbReference type="Proteomes" id="UP000293360"/>
    </source>
</evidence>
<keyword evidence="1" id="KW-1133">Transmembrane helix</keyword>
<keyword evidence="3" id="KW-1185">Reference proteome</keyword>
<keyword evidence="1" id="KW-0812">Transmembrane</keyword>
<sequence>MIDVVILISVMSTGTISGYGGSRTTMRLAALGMAPWRFMTADRTGRRAVRCLVHIIICVVLIVVQFFLAVSPLDASSSAEGFFANHVPVILIIVLWLSTRAYYRQKLVVPHEHRRPQRRAPVLRDNDVEKDPAKDFLGKAKKVVGYVFN</sequence>